<protein>
    <recommendedName>
        <fullName evidence="2 9">DNA-directed RNA polymerase</fullName>
        <ecNumber evidence="2 9">2.7.7.6</ecNumber>
    </recommendedName>
</protein>
<dbReference type="PROSITE" id="PS00489">
    <property type="entry name" value="RNA_POL_PHAGE_2"/>
    <property type="match status" value="1"/>
</dbReference>
<reference evidence="12 13" key="1">
    <citation type="submission" date="2024-10" db="EMBL/GenBank/DDBJ databases">
        <title>Updated reference genomes for cyclostephanoid diatoms.</title>
        <authorList>
            <person name="Roberts W.R."/>
            <person name="Alverson A.J."/>
        </authorList>
    </citation>
    <scope>NUCLEOTIDE SEQUENCE [LARGE SCALE GENOMIC DNA]</scope>
    <source>
        <strain evidence="12 13">AJA276-08</strain>
    </source>
</reference>
<evidence type="ECO:0000256" key="3">
    <source>
        <dbReference type="ARBA" id="ARBA00022478"/>
    </source>
</evidence>
<evidence type="ECO:0000256" key="4">
    <source>
        <dbReference type="ARBA" id="ARBA00022679"/>
    </source>
</evidence>
<evidence type="ECO:0000256" key="10">
    <source>
        <dbReference type="SAM" id="MobiDB-lite"/>
    </source>
</evidence>
<dbReference type="Gene3D" id="1.10.287.280">
    <property type="match status" value="1"/>
</dbReference>
<dbReference type="InterPro" id="IPR029262">
    <property type="entry name" value="RPOL_N"/>
</dbReference>
<keyword evidence="6" id="KW-0809">Transit peptide</keyword>
<evidence type="ECO:0000256" key="9">
    <source>
        <dbReference type="RuleBase" id="RU003805"/>
    </source>
</evidence>
<dbReference type="InterPro" id="IPR046950">
    <property type="entry name" value="DNA-dir_Rpol_C_phage-type"/>
</dbReference>
<comment type="similarity">
    <text evidence="1 9">Belongs to the phage and mitochondrial RNA polymerase family.</text>
</comment>
<comment type="catalytic activity">
    <reaction evidence="8 9">
        <text>RNA(n) + a ribonucleoside 5'-triphosphate = RNA(n+1) + diphosphate</text>
        <dbReference type="Rhea" id="RHEA:21248"/>
        <dbReference type="Rhea" id="RHEA-COMP:14527"/>
        <dbReference type="Rhea" id="RHEA-COMP:17342"/>
        <dbReference type="ChEBI" id="CHEBI:33019"/>
        <dbReference type="ChEBI" id="CHEBI:61557"/>
        <dbReference type="ChEBI" id="CHEBI:140395"/>
        <dbReference type="EC" id="2.7.7.6"/>
    </reaction>
</comment>
<evidence type="ECO:0000256" key="7">
    <source>
        <dbReference type="ARBA" id="ARBA00023163"/>
    </source>
</evidence>
<dbReference type="GO" id="GO:0000428">
    <property type="term" value="C:DNA-directed RNA polymerase complex"/>
    <property type="evidence" value="ECO:0007669"/>
    <property type="project" value="UniProtKB-KW"/>
</dbReference>
<accession>A0ABD3NP49</accession>
<dbReference type="InterPro" id="IPR043502">
    <property type="entry name" value="DNA/RNA_pol_sf"/>
</dbReference>
<dbReference type="Pfam" id="PF14700">
    <property type="entry name" value="RPOL_N"/>
    <property type="match status" value="1"/>
</dbReference>
<dbReference type="PROSITE" id="PS00900">
    <property type="entry name" value="RNA_POL_PHAGE_1"/>
    <property type="match status" value="1"/>
</dbReference>
<gene>
    <name evidence="12" type="ORF">ACHAW5_011013</name>
</gene>
<dbReference type="Gene3D" id="1.10.150.20">
    <property type="entry name" value="5' to 3' exonuclease, C-terminal subdomain"/>
    <property type="match status" value="1"/>
</dbReference>
<dbReference type="SUPFAM" id="SSF56672">
    <property type="entry name" value="DNA/RNA polymerases"/>
    <property type="match status" value="3"/>
</dbReference>
<evidence type="ECO:0000256" key="1">
    <source>
        <dbReference type="ARBA" id="ARBA00009493"/>
    </source>
</evidence>
<comment type="function">
    <text evidence="9">DNA-dependent RNA polymerase catalyzes the transcription of DNA into RNA using the four ribonucleoside triphosphates as substrates.</text>
</comment>
<feature type="compositionally biased region" description="Acidic residues" evidence="10">
    <location>
        <begin position="106"/>
        <end position="115"/>
    </location>
</feature>
<evidence type="ECO:0000313" key="13">
    <source>
        <dbReference type="Proteomes" id="UP001530315"/>
    </source>
</evidence>
<keyword evidence="7 9" id="KW-0804">Transcription</keyword>
<dbReference type="EC" id="2.7.7.6" evidence="2 9"/>
<sequence length="1276" mass="144374">MIRASLSDRRCSVASSCCRWLVNVGCDRRSMRRGLPIVSSSSIKSHSCHQSIFSNYEFSYSFNRKPRYHQMSYPLCSPTDRNTSHRTSAPSLKRTMSTRPSYDVSELGDDEAGDDHADVEESLLDLINSSNISNGSPLSHNPRRRQSDDSNVEEVSLLQLMNKDLVEYSRQSSLGFEEYPESFSEFSHNSDWEPCRLHKQNLDFLNVHTSYESQPPSNGLSAHQNQAVVEDEAESLHELLNAEARDVIKNSKYKDLYRLQLQLEVESTEEAILKHLEVWNSARDRSDHETIPAVRRALDSWFEPLTEAIELEQWLYLNHDYKTCTYKHLSAEGAGDQLSSIPDSDDGEDGTSARPRSVKDRSVYGPLLCLLPPRKIAVLLAHTAASISLADKDGESKVISLALQIAEVLEMELNVSRALRVRASERKLKVNSLNRGESDDTDQSDAWGKQGNIPTQMESDGIDDQSGGDPIDRWVYSASHLQRFLDELSGGSSASEQKSLKGLGRVRPDIVRKRCKEILLAEGFVAEGVDEMGSNKQPSMNTFAEWDPVKKVKLGAALIRLLLDHTKYSKHLGAGSGCETPEPAFRYQRKKNSNGKLHGSISIHPDLFRIAIKEELSLTSMHIPLSIRSDRVQPMVVPPKEWTDINSGGYETIKVPFMRTRNCKTQMDSLNRADLSKVMEGLNVLGNIPWKINHLVLDTAWKCWENGVVLGDIPSRVDYEVPPLPKYNDYVDFKTLGDFEKRIQLEAYRKYRDALTKHNRFKQKNMDLHSLRCSATLKLNQANKYKDFDEIFFPYNIDFRGRAYPVPPHLSIVGSDLCRALLMFANPKPLGKNGLYWLKVHLANLAGADKMSFDGRAQFAEMNMDNIRATVNDPFGENDWWRKFDDPFQGLATCHEIVQAVDSGDPENYMCSLPVHMDGSCNGLQHYAALGRDRSGGKAVNLCVADKPQDVYIGVMQEVIRRVSIDANDMIPFDENKSDLTKAEKDLLKRVKSARLVNGLIDRGVVKRTVMTSVYGVTYIGAKNQISEKIKEKLEAKGCDIDEKEPEIHMACGYLASLTMEVMGQQFKGARQTMNWLTECARLIASQGQPVAFVSPIGVPVVQVSFVFHDQFRSRKCCWKAFKTCTRGAKFSSLLFPTLQPYRQKRAFAVVTLLQNIMLTNDSDVLPLHRQRQVSAFPPNYVHSLDSSHMILTAVEMQKRGLHFSAVHDSYWTHPCDIEEMNVVLRESFIELYNRPLLEELKINWAIRYPSITFPDIPAPGELDLNDVRSAPYFFQ</sequence>
<dbReference type="SMART" id="SM01311">
    <property type="entry name" value="RPOL_N"/>
    <property type="match status" value="1"/>
</dbReference>
<keyword evidence="4 9" id="KW-0808">Transferase</keyword>
<feature type="region of interest" description="Disordered" evidence="10">
    <location>
        <begin position="337"/>
        <end position="358"/>
    </location>
</feature>
<evidence type="ECO:0000256" key="8">
    <source>
        <dbReference type="ARBA" id="ARBA00048552"/>
    </source>
</evidence>
<name>A0ABD3NP49_9STRA</name>
<comment type="caution">
    <text evidence="12">The sequence shown here is derived from an EMBL/GenBank/DDBJ whole genome shotgun (WGS) entry which is preliminary data.</text>
</comment>
<dbReference type="Gene3D" id="1.10.1320.10">
    <property type="entry name" value="DNA-directed RNA polymerase, N-terminal domain"/>
    <property type="match status" value="1"/>
</dbReference>
<dbReference type="EMBL" id="JALLAZ020001326">
    <property type="protein sequence ID" value="KAL3776891.1"/>
    <property type="molecule type" value="Genomic_DNA"/>
</dbReference>
<evidence type="ECO:0000259" key="11">
    <source>
        <dbReference type="SMART" id="SM01311"/>
    </source>
</evidence>
<dbReference type="Gene3D" id="3.30.70.370">
    <property type="match status" value="1"/>
</dbReference>
<keyword evidence="3 9" id="KW-0240">DNA-directed RNA polymerase</keyword>
<dbReference type="PANTHER" id="PTHR10102">
    <property type="entry name" value="DNA-DIRECTED RNA POLYMERASE, MITOCHONDRIAL"/>
    <property type="match status" value="1"/>
</dbReference>
<feature type="domain" description="DNA-directed RNA polymerase N-terminal" evidence="11">
    <location>
        <begin position="258"/>
        <end position="687"/>
    </location>
</feature>
<dbReference type="GO" id="GO:0003899">
    <property type="term" value="F:DNA-directed RNA polymerase activity"/>
    <property type="evidence" value="ECO:0007669"/>
    <property type="project" value="UniProtKB-EC"/>
</dbReference>
<evidence type="ECO:0000256" key="6">
    <source>
        <dbReference type="ARBA" id="ARBA00022946"/>
    </source>
</evidence>
<evidence type="ECO:0000313" key="12">
    <source>
        <dbReference type="EMBL" id="KAL3776891.1"/>
    </source>
</evidence>
<evidence type="ECO:0000256" key="2">
    <source>
        <dbReference type="ARBA" id="ARBA00012418"/>
    </source>
</evidence>
<dbReference type="InterPro" id="IPR024075">
    <property type="entry name" value="DNA-dir_RNA_pol_helix_hairp_sf"/>
</dbReference>
<dbReference type="Proteomes" id="UP001530315">
    <property type="component" value="Unassembled WGS sequence"/>
</dbReference>
<dbReference type="PANTHER" id="PTHR10102:SF0">
    <property type="entry name" value="DNA-DIRECTED RNA POLYMERASE, MITOCHONDRIAL"/>
    <property type="match status" value="1"/>
</dbReference>
<keyword evidence="13" id="KW-1185">Reference proteome</keyword>
<feature type="region of interest" description="Disordered" evidence="10">
    <location>
        <begin position="129"/>
        <end position="152"/>
    </location>
</feature>
<keyword evidence="5 9" id="KW-0548">Nucleotidyltransferase</keyword>
<dbReference type="FunFam" id="1.10.287.280:FF:000001">
    <property type="entry name" value="DNA-directed RNA polymerase"/>
    <property type="match status" value="1"/>
</dbReference>
<dbReference type="InterPro" id="IPR037159">
    <property type="entry name" value="RNA_POL_N_sf"/>
</dbReference>
<dbReference type="Gene3D" id="1.10.287.260">
    <property type="match status" value="1"/>
</dbReference>
<dbReference type="Pfam" id="PF00940">
    <property type="entry name" value="RNA_pol"/>
    <property type="match status" value="1"/>
</dbReference>
<dbReference type="AlphaFoldDB" id="A0ABD3NP49"/>
<feature type="region of interest" description="Disordered" evidence="10">
    <location>
        <begin position="73"/>
        <end position="115"/>
    </location>
</feature>
<evidence type="ECO:0000256" key="5">
    <source>
        <dbReference type="ARBA" id="ARBA00022695"/>
    </source>
</evidence>
<feature type="compositionally biased region" description="Polar residues" evidence="10">
    <location>
        <begin position="79"/>
        <end position="100"/>
    </location>
</feature>
<proteinExistence type="inferred from homology"/>
<organism evidence="12 13">
    <name type="scientific">Stephanodiscus triporus</name>
    <dbReference type="NCBI Taxonomy" id="2934178"/>
    <lineage>
        <taxon>Eukaryota</taxon>
        <taxon>Sar</taxon>
        <taxon>Stramenopiles</taxon>
        <taxon>Ochrophyta</taxon>
        <taxon>Bacillariophyta</taxon>
        <taxon>Coscinodiscophyceae</taxon>
        <taxon>Thalassiosirophycidae</taxon>
        <taxon>Stephanodiscales</taxon>
        <taxon>Stephanodiscaceae</taxon>
        <taxon>Stephanodiscus</taxon>
    </lineage>
</organism>
<feature type="region of interest" description="Disordered" evidence="10">
    <location>
        <begin position="432"/>
        <end position="464"/>
    </location>
</feature>
<dbReference type="InterPro" id="IPR002092">
    <property type="entry name" value="DNA-dir_Rpol_phage-type"/>
</dbReference>
<feature type="compositionally biased region" description="Low complexity" evidence="10">
    <location>
        <begin position="129"/>
        <end position="139"/>
    </location>
</feature>